<comment type="cofactor">
    <cofactor evidence="1 11">
        <name>heme</name>
        <dbReference type="ChEBI" id="CHEBI:30413"/>
    </cofactor>
</comment>
<keyword evidence="7" id="KW-0472">Membrane</keyword>
<dbReference type="InParanoid" id="F2D406"/>
<keyword evidence="7" id="KW-1133">Transmembrane helix</keyword>
<dbReference type="GO" id="GO:0005506">
    <property type="term" value="F:iron ion binding"/>
    <property type="evidence" value="ECO:0007669"/>
    <property type="project" value="InterPro"/>
</dbReference>
<dbReference type="KEGG" id="hvg:123451129"/>
<dbReference type="AlphaFoldDB" id="F2D406"/>
<dbReference type="GO" id="GO:0020037">
    <property type="term" value="F:heme binding"/>
    <property type="evidence" value="ECO:0007669"/>
    <property type="project" value="InterPro"/>
</dbReference>
<dbReference type="OrthoDB" id="1470350at2759"/>
<proteinExistence type="evidence at transcript level"/>
<dbReference type="InterPro" id="IPR017972">
    <property type="entry name" value="Cyt_P450_CS"/>
</dbReference>
<dbReference type="GO" id="GO:0016705">
    <property type="term" value="F:oxidoreductase activity, acting on paired donors, with incorporation or reduction of molecular oxygen"/>
    <property type="evidence" value="ECO:0007669"/>
    <property type="project" value="InterPro"/>
</dbReference>
<evidence type="ECO:0000313" key="13">
    <source>
        <dbReference type="EMBL" id="BAJ89827.1"/>
    </source>
</evidence>
<dbReference type="GO" id="GO:0004497">
    <property type="term" value="F:monooxygenase activity"/>
    <property type="evidence" value="ECO:0007669"/>
    <property type="project" value="UniProtKB-KW"/>
</dbReference>
<evidence type="ECO:0000256" key="9">
    <source>
        <dbReference type="ARBA" id="ARBA00023004"/>
    </source>
</evidence>
<dbReference type="EMBL" id="AK359299">
    <property type="protein sequence ID" value="BAJ90510.1"/>
    <property type="molecule type" value="mRNA"/>
</dbReference>
<dbReference type="Gramene" id="HORVU.MOREX.r2.1HG0006060.1">
    <property type="protein sequence ID" value="HORVU.MOREX.r2.1HG0006060.1"/>
    <property type="gene ID" value="HORVU.MOREX.r2.1HG0006060"/>
</dbReference>
<dbReference type="EMBL" id="AK359557">
    <property type="protein sequence ID" value="BAJ90766.1"/>
    <property type="molecule type" value="mRNA"/>
</dbReference>
<keyword evidence="8 12" id="KW-0560">Oxidoreductase</keyword>
<evidence type="ECO:0000256" key="11">
    <source>
        <dbReference type="PIRSR" id="PIRSR602401-1"/>
    </source>
</evidence>
<evidence type="ECO:0000256" key="8">
    <source>
        <dbReference type="ARBA" id="ARBA00023002"/>
    </source>
</evidence>
<dbReference type="EMBL" id="AK360412">
    <property type="protein sequence ID" value="BAJ91621.1"/>
    <property type="molecule type" value="mRNA"/>
</dbReference>
<dbReference type="PANTHER" id="PTHR47955">
    <property type="entry name" value="CYTOCHROME P450 FAMILY 71 PROTEIN"/>
    <property type="match status" value="1"/>
</dbReference>
<evidence type="ECO:0000256" key="10">
    <source>
        <dbReference type="ARBA" id="ARBA00023033"/>
    </source>
</evidence>
<dbReference type="GeneID" id="123451129"/>
<dbReference type="InterPro" id="IPR002401">
    <property type="entry name" value="Cyt_P450_E_grp-I"/>
</dbReference>
<keyword evidence="9 11" id="KW-0408">Iron</keyword>
<dbReference type="FunFam" id="1.10.630.10:FF:000055">
    <property type="entry name" value="Cytochrome P450 71A26"/>
    <property type="match status" value="1"/>
</dbReference>
<dbReference type="HOGENOM" id="CLU_001570_4_1_1"/>
<dbReference type="SMR" id="F2D406"/>
<dbReference type="EMBL" id="AK359502">
    <property type="protein sequence ID" value="BAJ90711.1"/>
    <property type="molecule type" value="mRNA"/>
</dbReference>
<comment type="pathway">
    <text evidence="2">Secondary metabolite biosynthesis.</text>
</comment>
<dbReference type="PaxDb" id="4513-MLOC_150.1"/>
<evidence type="ECO:0000256" key="3">
    <source>
        <dbReference type="ARBA" id="ARBA00010617"/>
    </source>
</evidence>
<dbReference type="RefSeq" id="XP_044984106.1">
    <property type="nucleotide sequence ID" value="XM_045128171.1"/>
</dbReference>
<keyword evidence="10 12" id="KW-0503">Monooxygenase</keyword>
<reference evidence="13" key="1">
    <citation type="journal article" date="2011" name="Plant Physiol.">
        <title>Comprehensive sequence analysis of 24,783 barley full-length cDNAs derived from 12 clone libraries.</title>
        <authorList>
            <person name="Matsumoto T."/>
            <person name="Tanaka T."/>
            <person name="Sakai H."/>
            <person name="Amano N."/>
            <person name="Kanamori H."/>
            <person name="Kurita K."/>
            <person name="Kikuta A."/>
            <person name="Kamiya K."/>
            <person name="Yamamoto M."/>
            <person name="Ikawa H."/>
            <person name="Fujii N."/>
            <person name="Hori K."/>
            <person name="Itoh T."/>
            <person name="Sato K."/>
        </authorList>
    </citation>
    <scope>NUCLEOTIDE SEQUENCE</scope>
    <source>
        <tissue evidence="13">Shoot</tissue>
    </source>
</reference>
<dbReference type="eggNOG" id="KOG0156">
    <property type="taxonomic scope" value="Eukaryota"/>
</dbReference>
<evidence type="ECO:0000256" key="4">
    <source>
        <dbReference type="ARBA" id="ARBA00022617"/>
    </source>
</evidence>
<name>F2D406_HORVV</name>
<dbReference type="STRING" id="112509.F2D406"/>
<sequence>MEVPHADAALLVLLASILLLMARRRFGLGNAAARAREEALNKLPSPGWRLPVIGHLHQVGPLPHVSLRHLAAEHGRDGLMLVRLGAVPTLVVSTPAAAQAVLRTHDHVFASRPHSPVAHILFYGSADVVFAPYGHHWRQVKKISTTHLLTARKVHSYRHARQHEVNLVLAKVRDAMRAGVALDMSELLNAFVFDIVCHAVAGNSFRERGLNKHFRELVEANASLIGGFNLEDHFPALVKLEIFRKIVCAKARRVNNKWDDLLDRLIDEHATPPALDEDRDFIHVLLSVQQEYNLTRDHIKAQLLIMFEAGTDTSTIVLEYAMVRLMQNPRVMAMLQAEVRSTIPKGKDTVTQDDLHGLPYLKAVIKETLRLHMPGPLMVPHLSMDECIINGYTIPSGTRTFINTYAIQRDPSNWESPEEFMPERFMEGGSAAAMDYKGNDFQYFPFGSGRRICPGINFATATIQLMLTNLMYHFDWKLPPESEEEGINMTETFGLTVHRKEKLLLVPLVPQN</sequence>
<accession>F2D406</accession>
<evidence type="ECO:0000256" key="12">
    <source>
        <dbReference type="RuleBase" id="RU000461"/>
    </source>
</evidence>
<dbReference type="PANTHER" id="PTHR47955:SF14">
    <property type="entry name" value="OS01G0543600 PROTEIN"/>
    <property type="match status" value="1"/>
</dbReference>
<dbReference type="FunCoup" id="F2D406">
    <property type="interactions" value="159"/>
</dbReference>
<feature type="binding site" description="axial binding residue" evidence="11">
    <location>
        <position position="453"/>
    </location>
    <ligand>
        <name>heme</name>
        <dbReference type="ChEBI" id="CHEBI:30413"/>
    </ligand>
    <ligandPart>
        <name>Fe</name>
        <dbReference type="ChEBI" id="CHEBI:18248"/>
    </ligandPart>
</feature>
<dbReference type="EMBL" id="AK358614">
    <property type="protein sequence ID" value="BAJ89827.1"/>
    <property type="molecule type" value="mRNA"/>
</dbReference>
<comment type="similarity">
    <text evidence="3 12">Belongs to the cytochrome P450 family.</text>
</comment>
<dbReference type="ExpressionAtlas" id="F2D406">
    <property type="expression patterns" value="baseline and differential"/>
</dbReference>
<evidence type="ECO:0000256" key="1">
    <source>
        <dbReference type="ARBA" id="ARBA00001971"/>
    </source>
</evidence>
<dbReference type="InterPro" id="IPR001128">
    <property type="entry name" value="Cyt_P450"/>
</dbReference>
<keyword evidence="5" id="KW-0812">Transmembrane</keyword>
<protein>
    <submittedName>
        <fullName evidence="13">Predicted protein</fullName>
    </submittedName>
</protein>
<evidence type="ECO:0000256" key="7">
    <source>
        <dbReference type="ARBA" id="ARBA00022989"/>
    </source>
</evidence>
<keyword evidence="6 11" id="KW-0479">Metal-binding</keyword>
<dbReference type="PRINTS" id="PR00385">
    <property type="entry name" value="P450"/>
</dbReference>
<evidence type="ECO:0000256" key="2">
    <source>
        <dbReference type="ARBA" id="ARBA00005179"/>
    </source>
</evidence>
<dbReference type="PROSITE" id="PS00086">
    <property type="entry name" value="CYTOCHROME_P450"/>
    <property type="match status" value="1"/>
</dbReference>
<dbReference type="PRINTS" id="PR00463">
    <property type="entry name" value="EP450I"/>
</dbReference>
<evidence type="ECO:0000256" key="5">
    <source>
        <dbReference type="ARBA" id="ARBA00022692"/>
    </source>
</evidence>
<keyword evidence="4 11" id="KW-0349">Heme</keyword>
<dbReference type="InterPro" id="IPR036396">
    <property type="entry name" value="Cyt_P450_sf"/>
</dbReference>
<dbReference type="SUPFAM" id="SSF48264">
    <property type="entry name" value="Cytochrome P450"/>
    <property type="match status" value="1"/>
</dbReference>
<organism evidence="13">
    <name type="scientific">Hordeum vulgare subsp. vulgare</name>
    <name type="common">Domesticated barley</name>
    <dbReference type="NCBI Taxonomy" id="112509"/>
    <lineage>
        <taxon>Eukaryota</taxon>
        <taxon>Viridiplantae</taxon>
        <taxon>Streptophyta</taxon>
        <taxon>Embryophyta</taxon>
        <taxon>Tracheophyta</taxon>
        <taxon>Spermatophyta</taxon>
        <taxon>Magnoliopsida</taxon>
        <taxon>Liliopsida</taxon>
        <taxon>Poales</taxon>
        <taxon>Poaceae</taxon>
        <taxon>BOP clade</taxon>
        <taxon>Pooideae</taxon>
        <taxon>Triticodae</taxon>
        <taxon>Triticeae</taxon>
        <taxon>Hordeinae</taxon>
        <taxon>Hordeum</taxon>
    </lineage>
</organism>
<evidence type="ECO:0000256" key="6">
    <source>
        <dbReference type="ARBA" id="ARBA00022723"/>
    </source>
</evidence>
<dbReference type="Gene3D" id="1.10.630.10">
    <property type="entry name" value="Cytochrome P450"/>
    <property type="match status" value="1"/>
</dbReference>
<dbReference type="CDD" id="cd11072">
    <property type="entry name" value="CYP71-like"/>
    <property type="match status" value="1"/>
</dbReference>
<dbReference type="Pfam" id="PF00067">
    <property type="entry name" value="p450"/>
    <property type="match status" value="1"/>
</dbReference>
<dbReference type="OMA" id="HITNTEM"/>